<accession>A0A4V2N9H4</accession>
<comment type="caution">
    <text evidence="2">The sequence shown here is derived from an EMBL/GenBank/DDBJ whole genome shotgun (WGS) entry which is preliminary data.</text>
</comment>
<organism evidence="2 3">
    <name type="scientific">Bifidobacterium longum subsp. longum</name>
    <dbReference type="NCBI Taxonomy" id="1679"/>
    <lineage>
        <taxon>Bacteria</taxon>
        <taxon>Bacillati</taxon>
        <taxon>Actinomycetota</taxon>
        <taxon>Actinomycetes</taxon>
        <taxon>Bifidobacteriales</taxon>
        <taxon>Bifidobacteriaceae</taxon>
        <taxon>Bifidobacterium</taxon>
    </lineage>
</organism>
<proteinExistence type="predicted"/>
<dbReference type="Proteomes" id="UP000292478">
    <property type="component" value="Unassembled WGS sequence"/>
</dbReference>
<name>A0A4V2N9H4_BIFLL</name>
<dbReference type="EMBL" id="SHTC01000005">
    <property type="protein sequence ID" value="TCF60208.1"/>
    <property type="molecule type" value="Genomic_DNA"/>
</dbReference>
<reference evidence="2 3" key="1">
    <citation type="journal article" date="2018" name="Sci. Rep.">
        <title>Genomic diversity and distribution of Bifidobacterium longum subsp. longum across the human lifespan.</title>
        <authorList>
            <person name="Odamaki T."/>
            <person name="Bottacini F."/>
            <person name="Kato K."/>
            <person name="Mitsuyama E."/>
            <person name="Yoshida K."/>
            <person name="Horigome A."/>
            <person name="Xiao J.Z."/>
            <person name="van Sinderen D."/>
        </authorList>
    </citation>
    <scope>NUCLEOTIDE SEQUENCE [LARGE SCALE GENOMIC DNA]</scope>
    <source>
        <strain evidence="2 3">MCC10113</strain>
    </source>
</reference>
<feature type="compositionally biased region" description="Basic residues" evidence="1">
    <location>
        <begin position="250"/>
        <end position="265"/>
    </location>
</feature>
<feature type="region of interest" description="Disordered" evidence="1">
    <location>
        <begin position="1"/>
        <end position="316"/>
    </location>
</feature>
<feature type="compositionally biased region" description="Basic and acidic residues" evidence="1">
    <location>
        <begin position="26"/>
        <end position="38"/>
    </location>
</feature>
<protein>
    <submittedName>
        <fullName evidence="2">Uncharacterized protein</fullName>
    </submittedName>
</protein>
<dbReference type="AlphaFoldDB" id="A0A4V2N9H4"/>
<evidence type="ECO:0000256" key="1">
    <source>
        <dbReference type="SAM" id="MobiDB-lite"/>
    </source>
</evidence>
<sequence length="316" mass="37103">MRGQATAQPKIKPSTRPVDPNPSSTVERRHSPDRKRSENPLQAHPLRNPRIRPQGDRPLPQGQAVPPRRDPLPRNPPRHRQPRRADRRRDTRRPIPRHPDHVLQPRRTDQQQTPRHRPRIGQTPDIRPCGRHGPPAVVRREGGSMADRQHPQSRHHRRPPRDQTMDPRTQLEMVREARRAQILSQHRPHHPEGDAHARRRRPDPIAPRVPPHRPVPRRQRPQHRQPPQPMARQLLPEPRLPLDRIAGHDHRTHQPAHRRDHHPPAHHAPTVVHGRPAAHRHLQTRFEDRRTPHRSLPQRPARTRHARGLELQTSRP</sequence>
<evidence type="ECO:0000313" key="2">
    <source>
        <dbReference type="EMBL" id="TCF60208.1"/>
    </source>
</evidence>
<evidence type="ECO:0000313" key="3">
    <source>
        <dbReference type="Proteomes" id="UP000292478"/>
    </source>
</evidence>
<feature type="compositionally biased region" description="Basic and acidic residues" evidence="1">
    <location>
        <begin position="138"/>
        <end position="150"/>
    </location>
</feature>
<feature type="compositionally biased region" description="Basic and acidic residues" evidence="1">
    <location>
        <begin position="240"/>
        <end position="249"/>
    </location>
</feature>
<feature type="compositionally biased region" description="Basic residues" evidence="1">
    <location>
        <begin position="210"/>
        <end position="223"/>
    </location>
</feature>
<feature type="compositionally biased region" description="Basic and acidic residues" evidence="1">
    <location>
        <begin position="83"/>
        <end position="109"/>
    </location>
</feature>
<gene>
    <name evidence="2" type="ORF">MCC10113_0295</name>
</gene>